<dbReference type="EMBL" id="VDMP01000027">
    <property type="protein sequence ID" value="TNM36632.1"/>
    <property type="molecule type" value="Genomic_DNA"/>
</dbReference>
<reference evidence="2 3" key="1">
    <citation type="journal article" date="2016" name="Int. J. Syst. Evol. Microbiol.">
        <title>Nocardioides albidus sp. nov., an actinobacterium isolated from garden soil.</title>
        <authorList>
            <person name="Singh H."/>
            <person name="Du J."/>
            <person name="Trinh H."/>
            <person name="Won K."/>
            <person name="Yang J.E."/>
            <person name="Yin C."/>
            <person name="Kook M."/>
            <person name="Yi T.H."/>
        </authorList>
    </citation>
    <scope>NUCLEOTIDE SEQUENCE [LARGE SCALE GENOMIC DNA]</scope>
    <source>
        <strain evidence="2 3">CCTCC AB 2015297</strain>
    </source>
</reference>
<dbReference type="Proteomes" id="UP000313231">
    <property type="component" value="Unassembled WGS sequence"/>
</dbReference>
<dbReference type="InterPro" id="IPR000073">
    <property type="entry name" value="AB_hydrolase_1"/>
</dbReference>
<keyword evidence="2" id="KW-0378">Hydrolase</keyword>
<organism evidence="2 3">
    <name type="scientific">Nocardioides albidus</name>
    <dbReference type="NCBI Taxonomy" id="1517589"/>
    <lineage>
        <taxon>Bacteria</taxon>
        <taxon>Bacillati</taxon>
        <taxon>Actinomycetota</taxon>
        <taxon>Actinomycetes</taxon>
        <taxon>Propionibacteriales</taxon>
        <taxon>Nocardioidaceae</taxon>
        <taxon>Nocardioides</taxon>
    </lineage>
</organism>
<dbReference type="Pfam" id="PF00561">
    <property type="entry name" value="Abhydrolase_1"/>
    <property type="match status" value="1"/>
</dbReference>
<evidence type="ECO:0000313" key="3">
    <source>
        <dbReference type="Proteomes" id="UP000313231"/>
    </source>
</evidence>
<name>A0A5C4VLF3_9ACTN</name>
<dbReference type="RefSeq" id="WP_139624824.1">
    <property type="nucleotide sequence ID" value="NZ_VDMP01000027.1"/>
</dbReference>
<dbReference type="SUPFAM" id="SSF53474">
    <property type="entry name" value="alpha/beta-Hydrolases"/>
    <property type="match status" value="1"/>
</dbReference>
<dbReference type="Gene3D" id="3.40.50.1820">
    <property type="entry name" value="alpha/beta hydrolase"/>
    <property type="match status" value="1"/>
</dbReference>
<sequence>MSNTLAPWLLPDGYGRPALAALLREGTVVTEAGRFAARRGATRRVRRRTPLAARSAARMVEPVLLIPGFLAGDWTLTAMASELRGRGFRTYRSHIHANVGCTLGSALTLEARLEQIAERRDARVQIVGHSLGGMIARGLAARRPDLVAGIVTMGSPMRAPAAHHALLTRGVRVLNRLADAGFPGLMGEDCVAGECAHLSFTESQEPLRADVAMTNVYSRRDGIVDWRACIDPAGSPVEVRASHVGMALDPRVIDVVSSALLRQSTPYATPLSVVETA</sequence>
<accession>A0A5C4VLF3</accession>
<feature type="domain" description="AB hydrolase-1" evidence="1">
    <location>
        <begin position="123"/>
        <end position="163"/>
    </location>
</feature>
<gene>
    <name evidence="2" type="ORF">FHP29_21150</name>
</gene>
<evidence type="ECO:0000259" key="1">
    <source>
        <dbReference type="Pfam" id="PF00561"/>
    </source>
</evidence>
<comment type="caution">
    <text evidence="2">The sequence shown here is derived from an EMBL/GenBank/DDBJ whole genome shotgun (WGS) entry which is preliminary data.</text>
</comment>
<dbReference type="OrthoDB" id="8871309at2"/>
<dbReference type="AlphaFoldDB" id="A0A5C4VLF3"/>
<dbReference type="GO" id="GO:0016787">
    <property type="term" value="F:hydrolase activity"/>
    <property type="evidence" value="ECO:0007669"/>
    <property type="project" value="UniProtKB-KW"/>
</dbReference>
<evidence type="ECO:0000313" key="2">
    <source>
        <dbReference type="EMBL" id="TNM36632.1"/>
    </source>
</evidence>
<protein>
    <submittedName>
        <fullName evidence="2">Alpha/beta hydrolase</fullName>
    </submittedName>
</protein>
<proteinExistence type="predicted"/>
<keyword evidence="3" id="KW-1185">Reference proteome</keyword>
<dbReference type="InterPro" id="IPR029058">
    <property type="entry name" value="AB_hydrolase_fold"/>
</dbReference>